<dbReference type="PANTHER" id="PTHR34427:SF5">
    <property type="entry name" value="DUF4283 DOMAIN-CONTAINING PROTEIN"/>
    <property type="match status" value="1"/>
</dbReference>
<name>A0A2U1PER5_ARTAN</name>
<sequence>MDGTGNSETTNRHSASDPNPFQNDVEKIATSFFVTNFPDYIDAKQLWQVCEKHGRIVDAFIPNKRSKAGKRFGFVRFIGIKNKEDFAKSLADIWIGSYHMFASVAHFQRHGKTETKNTEGAVNRPQKQDVANKTISLSDDELVQITNSMEVALVKVKSVETMSNLYRIIKEEGFDKVKIHYIGGLWLWLHFQTIESCNVFKSNTNLKSFFSHIKPVSKKFYMDERMVWVEILGLPLCAWGSNAFKKIASSVGRFMFFEKDETGAMSLGRVCVATKHMNFISETTKVSIHGEEYDVFIHELGTWNIDIEDSETDETDSKVDEDINNEENSVNEEDFDEKEEGEKLVIDKEDNEKTESDLSRPPGFEHFKETWNGPTVRSKSCSTSFCKFRKKDIKGISVIHEMSKLIEVGEKLGQMKVLSINIRGTKKRRKQVWIKEMCFKNNIEFLGVQESKMTRLELFRIKNMWGNYVFDYACSLSRGRSGGLISIWDPNVFAKDRIWCDDRYIIVKDHTPLLLHHEKVDYGPVPFKFFHSWLQREGFNDCVVNAYTECSQRNSRLTFHDKLKTIKQKIKHWNLLAKQSEAYRKHEINSRLSVIEGKIDSDKFKSSDTMMDLPTVIPHASLNNEDNIQLEKAGKRVISLKLDKGSRASRAEYIRARTRLESVLE</sequence>
<feature type="region of interest" description="Disordered" evidence="1">
    <location>
        <begin position="308"/>
        <end position="365"/>
    </location>
</feature>
<comment type="caution">
    <text evidence="3">The sequence shown here is derived from an EMBL/GenBank/DDBJ whole genome shotgun (WGS) entry which is preliminary data.</text>
</comment>
<feature type="compositionally biased region" description="Basic and acidic residues" evidence="1">
    <location>
        <begin position="340"/>
        <end position="365"/>
    </location>
</feature>
<dbReference type="Gene3D" id="3.60.10.10">
    <property type="entry name" value="Endonuclease/exonuclease/phosphatase"/>
    <property type="match status" value="1"/>
</dbReference>
<dbReference type="InterPro" id="IPR036691">
    <property type="entry name" value="Endo/exonu/phosph_ase_sf"/>
</dbReference>
<keyword evidence="4" id="KW-1185">Reference proteome</keyword>
<dbReference type="InterPro" id="IPR012677">
    <property type="entry name" value="Nucleotide-bd_a/b_plait_sf"/>
</dbReference>
<accession>A0A2U1PER5</accession>
<dbReference type="Pfam" id="PF00076">
    <property type="entry name" value="RRM_1"/>
    <property type="match status" value="1"/>
</dbReference>
<feature type="region of interest" description="Disordered" evidence="1">
    <location>
        <begin position="1"/>
        <end position="22"/>
    </location>
</feature>
<proteinExistence type="predicted"/>
<dbReference type="EMBL" id="PKPP01001250">
    <property type="protein sequence ID" value="PWA84232.1"/>
    <property type="molecule type" value="Genomic_DNA"/>
</dbReference>
<gene>
    <name evidence="3" type="ORF">CTI12_AA161030</name>
</gene>
<feature type="domain" description="RRM" evidence="2">
    <location>
        <begin position="33"/>
        <end position="78"/>
    </location>
</feature>
<dbReference type="InterPro" id="IPR035979">
    <property type="entry name" value="RBD_domain_sf"/>
</dbReference>
<protein>
    <recommendedName>
        <fullName evidence="2">RRM domain-containing protein</fullName>
    </recommendedName>
</protein>
<dbReference type="SUPFAM" id="SSF56219">
    <property type="entry name" value="DNase I-like"/>
    <property type="match status" value="1"/>
</dbReference>
<reference evidence="3 4" key="1">
    <citation type="journal article" date="2018" name="Mol. Plant">
        <title>The genome of Artemisia annua provides insight into the evolution of Asteraceae family and artemisinin biosynthesis.</title>
        <authorList>
            <person name="Shen Q."/>
            <person name="Zhang L."/>
            <person name="Liao Z."/>
            <person name="Wang S."/>
            <person name="Yan T."/>
            <person name="Shi P."/>
            <person name="Liu M."/>
            <person name="Fu X."/>
            <person name="Pan Q."/>
            <person name="Wang Y."/>
            <person name="Lv Z."/>
            <person name="Lu X."/>
            <person name="Zhang F."/>
            <person name="Jiang W."/>
            <person name="Ma Y."/>
            <person name="Chen M."/>
            <person name="Hao X."/>
            <person name="Li L."/>
            <person name="Tang Y."/>
            <person name="Lv G."/>
            <person name="Zhou Y."/>
            <person name="Sun X."/>
            <person name="Brodelius P.E."/>
            <person name="Rose J.K.C."/>
            <person name="Tang K."/>
        </authorList>
    </citation>
    <scope>NUCLEOTIDE SEQUENCE [LARGE SCALE GENOMIC DNA]</scope>
    <source>
        <strain evidence="4">cv. Huhao1</strain>
        <tissue evidence="3">Leaf</tissue>
    </source>
</reference>
<dbReference type="PANTHER" id="PTHR34427">
    <property type="entry name" value="DUF4283 DOMAIN PROTEIN"/>
    <property type="match status" value="1"/>
</dbReference>
<evidence type="ECO:0000313" key="3">
    <source>
        <dbReference type="EMBL" id="PWA84232.1"/>
    </source>
</evidence>
<feature type="compositionally biased region" description="Acidic residues" evidence="1">
    <location>
        <begin position="322"/>
        <end position="339"/>
    </location>
</feature>
<evidence type="ECO:0000259" key="2">
    <source>
        <dbReference type="Pfam" id="PF00076"/>
    </source>
</evidence>
<dbReference type="AlphaFoldDB" id="A0A2U1PER5"/>
<organism evidence="3 4">
    <name type="scientific">Artemisia annua</name>
    <name type="common">Sweet wormwood</name>
    <dbReference type="NCBI Taxonomy" id="35608"/>
    <lineage>
        <taxon>Eukaryota</taxon>
        <taxon>Viridiplantae</taxon>
        <taxon>Streptophyta</taxon>
        <taxon>Embryophyta</taxon>
        <taxon>Tracheophyta</taxon>
        <taxon>Spermatophyta</taxon>
        <taxon>Magnoliopsida</taxon>
        <taxon>eudicotyledons</taxon>
        <taxon>Gunneridae</taxon>
        <taxon>Pentapetalae</taxon>
        <taxon>asterids</taxon>
        <taxon>campanulids</taxon>
        <taxon>Asterales</taxon>
        <taxon>Asteraceae</taxon>
        <taxon>Asteroideae</taxon>
        <taxon>Anthemideae</taxon>
        <taxon>Artemisiinae</taxon>
        <taxon>Artemisia</taxon>
    </lineage>
</organism>
<dbReference type="SUPFAM" id="SSF54928">
    <property type="entry name" value="RNA-binding domain, RBD"/>
    <property type="match status" value="1"/>
</dbReference>
<dbReference type="GO" id="GO:0003723">
    <property type="term" value="F:RNA binding"/>
    <property type="evidence" value="ECO:0007669"/>
    <property type="project" value="InterPro"/>
</dbReference>
<evidence type="ECO:0000313" key="4">
    <source>
        <dbReference type="Proteomes" id="UP000245207"/>
    </source>
</evidence>
<dbReference type="CDD" id="cd00590">
    <property type="entry name" value="RRM_SF"/>
    <property type="match status" value="1"/>
</dbReference>
<dbReference type="Gene3D" id="3.30.70.330">
    <property type="match status" value="1"/>
</dbReference>
<dbReference type="Proteomes" id="UP000245207">
    <property type="component" value="Unassembled WGS sequence"/>
</dbReference>
<evidence type="ECO:0000256" key="1">
    <source>
        <dbReference type="SAM" id="MobiDB-lite"/>
    </source>
</evidence>
<dbReference type="InterPro" id="IPR000504">
    <property type="entry name" value="RRM_dom"/>
</dbReference>